<gene>
    <name evidence="1" type="ORF">DUI87_30309</name>
</gene>
<dbReference type="AlphaFoldDB" id="A0A3M0IWL0"/>
<keyword evidence="2" id="KW-1185">Reference proteome</keyword>
<dbReference type="Proteomes" id="UP000269221">
    <property type="component" value="Unassembled WGS sequence"/>
</dbReference>
<evidence type="ECO:0000313" key="1">
    <source>
        <dbReference type="EMBL" id="RMB93187.1"/>
    </source>
</evidence>
<organism evidence="1 2">
    <name type="scientific">Hirundo rustica rustica</name>
    <dbReference type="NCBI Taxonomy" id="333673"/>
    <lineage>
        <taxon>Eukaryota</taxon>
        <taxon>Metazoa</taxon>
        <taxon>Chordata</taxon>
        <taxon>Craniata</taxon>
        <taxon>Vertebrata</taxon>
        <taxon>Euteleostomi</taxon>
        <taxon>Archelosauria</taxon>
        <taxon>Archosauria</taxon>
        <taxon>Dinosauria</taxon>
        <taxon>Saurischia</taxon>
        <taxon>Theropoda</taxon>
        <taxon>Coelurosauria</taxon>
        <taxon>Aves</taxon>
        <taxon>Neognathae</taxon>
        <taxon>Neoaves</taxon>
        <taxon>Telluraves</taxon>
        <taxon>Australaves</taxon>
        <taxon>Passeriformes</taxon>
        <taxon>Sylvioidea</taxon>
        <taxon>Hirundinidae</taxon>
        <taxon>Hirundo</taxon>
    </lineage>
</organism>
<accession>A0A3M0IWL0</accession>
<protein>
    <submittedName>
        <fullName evidence="1">Uncharacterized protein</fullName>
    </submittedName>
</protein>
<evidence type="ECO:0000313" key="2">
    <source>
        <dbReference type="Proteomes" id="UP000269221"/>
    </source>
</evidence>
<comment type="caution">
    <text evidence="1">The sequence shown here is derived from an EMBL/GenBank/DDBJ whole genome shotgun (WGS) entry which is preliminary data.</text>
</comment>
<dbReference type="EMBL" id="QRBI01000210">
    <property type="protein sequence ID" value="RMB93187.1"/>
    <property type="molecule type" value="Genomic_DNA"/>
</dbReference>
<dbReference type="STRING" id="333673.A0A3M0IWL0"/>
<proteinExistence type="predicted"/>
<name>A0A3M0IWL0_HIRRU</name>
<sequence length="146" mass="16750">MDDRGFWVHCNDSKRNVCSVEEVCKTQAYVLFHTQRTLQDKAGIPEKQLQAQGKLQEWDQGRKGIRRNEPKLAMGESSWINTLQSLKILIQLQLQEEQELKWDVICQGEAEQLGRRHWPGGGRTFPEGEEAFLNIAVDGDPRTSQS</sequence>
<dbReference type="OrthoDB" id="21192at2759"/>
<reference evidence="1 2" key="1">
    <citation type="submission" date="2018-07" db="EMBL/GenBank/DDBJ databases">
        <title>A high quality draft genome assembly of the barn swallow (H. rustica rustica).</title>
        <authorList>
            <person name="Formenti G."/>
            <person name="Chiara M."/>
            <person name="Poveda L."/>
            <person name="Francoijs K.-J."/>
            <person name="Bonisoli-Alquati A."/>
            <person name="Canova L."/>
            <person name="Gianfranceschi L."/>
            <person name="Horner D.S."/>
            <person name="Saino N."/>
        </authorList>
    </citation>
    <scope>NUCLEOTIDE SEQUENCE [LARGE SCALE GENOMIC DNA]</scope>
    <source>
        <strain evidence="1">Chelidonia</strain>
        <tissue evidence="1">Blood</tissue>
    </source>
</reference>